<keyword evidence="1" id="KW-0812">Transmembrane</keyword>
<evidence type="ECO:0000313" key="3">
    <source>
        <dbReference type="Proteomes" id="UP001459277"/>
    </source>
</evidence>
<gene>
    <name evidence="2" type="ORF">SO802_014472</name>
</gene>
<reference evidence="2 3" key="1">
    <citation type="submission" date="2024-01" db="EMBL/GenBank/DDBJ databases">
        <title>A telomere-to-telomere, gap-free genome of sweet tea (Lithocarpus litseifolius).</title>
        <authorList>
            <person name="Zhou J."/>
        </authorList>
    </citation>
    <scope>NUCLEOTIDE SEQUENCE [LARGE SCALE GENOMIC DNA]</scope>
    <source>
        <strain evidence="2">Zhou-2022a</strain>
        <tissue evidence="2">Leaf</tissue>
    </source>
</reference>
<protein>
    <submittedName>
        <fullName evidence="2">Uncharacterized protein</fullName>
    </submittedName>
</protein>
<accession>A0AAW2CUL6</accession>
<comment type="caution">
    <text evidence="2">The sequence shown here is derived from an EMBL/GenBank/DDBJ whole genome shotgun (WGS) entry which is preliminary data.</text>
</comment>
<dbReference type="AlphaFoldDB" id="A0AAW2CUL6"/>
<name>A0AAW2CUL6_9ROSI</name>
<dbReference type="Proteomes" id="UP001459277">
    <property type="component" value="Unassembled WGS sequence"/>
</dbReference>
<keyword evidence="1" id="KW-0472">Membrane</keyword>
<keyword evidence="3" id="KW-1185">Reference proteome</keyword>
<proteinExistence type="predicted"/>
<keyword evidence="1" id="KW-1133">Transmembrane helix</keyword>
<feature type="transmembrane region" description="Helical" evidence="1">
    <location>
        <begin position="23"/>
        <end position="45"/>
    </location>
</feature>
<sequence>MVNSSKCVEFNKHGTTFWCNSKWMGFAICASASAGFGVRVRVIALGDMPLNFSLRRCIVRAVYGYFICLVMIGLLLLGMENAVRLRPTICTVKWWLQLSVHSNHFCICANALLSSA</sequence>
<organism evidence="2 3">
    <name type="scientific">Lithocarpus litseifolius</name>
    <dbReference type="NCBI Taxonomy" id="425828"/>
    <lineage>
        <taxon>Eukaryota</taxon>
        <taxon>Viridiplantae</taxon>
        <taxon>Streptophyta</taxon>
        <taxon>Embryophyta</taxon>
        <taxon>Tracheophyta</taxon>
        <taxon>Spermatophyta</taxon>
        <taxon>Magnoliopsida</taxon>
        <taxon>eudicotyledons</taxon>
        <taxon>Gunneridae</taxon>
        <taxon>Pentapetalae</taxon>
        <taxon>rosids</taxon>
        <taxon>fabids</taxon>
        <taxon>Fagales</taxon>
        <taxon>Fagaceae</taxon>
        <taxon>Lithocarpus</taxon>
    </lineage>
</organism>
<dbReference type="EMBL" id="JAZDWU010000005">
    <property type="protein sequence ID" value="KAL0000691.1"/>
    <property type="molecule type" value="Genomic_DNA"/>
</dbReference>
<evidence type="ECO:0000313" key="2">
    <source>
        <dbReference type="EMBL" id="KAL0000691.1"/>
    </source>
</evidence>
<feature type="transmembrane region" description="Helical" evidence="1">
    <location>
        <begin position="57"/>
        <end position="77"/>
    </location>
</feature>
<evidence type="ECO:0000256" key="1">
    <source>
        <dbReference type="SAM" id="Phobius"/>
    </source>
</evidence>